<accession>A0A915LD08</accession>
<organism evidence="1 2">
    <name type="scientific">Romanomermis culicivorax</name>
    <name type="common">Nematode worm</name>
    <dbReference type="NCBI Taxonomy" id="13658"/>
    <lineage>
        <taxon>Eukaryota</taxon>
        <taxon>Metazoa</taxon>
        <taxon>Ecdysozoa</taxon>
        <taxon>Nematoda</taxon>
        <taxon>Enoplea</taxon>
        <taxon>Dorylaimia</taxon>
        <taxon>Mermithida</taxon>
        <taxon>Mermithoidea</taxon>
        <taxon>Mermithidae</taxon>
        <taxon>Romanomermis</taxon>
    </lineage>
</organism>
<keyword evidence="1" id="KW-1185">Reference proteome</keyword>
<evidence type="ECO:0000313" key="1">
    <source>
        <dbReference type="Proteomes" id="UP000887565"/>
    </source>
</evidence>
<dbReference type="Proteomes" id="UP000887565">
    <property type="component" value="Unplaced"/>
</dbReference>
<protein>
    <submittedName>
        <fullName evidence="2">Uncharacterized protein</fullName>
    </submittedName>
</protein>
<sequence length="98" mass="10687">MSFRWHCPCSTSHDVSCGQQCTPSGQQTARGIGQQPQRPVRNLQQVVQSGHLYFLSGGNLAPLTVPMHCIVCKSQVVLSGQQWMPSVQQTARGIGQQP</sequence>
<dbReference type="WBParaSite" id="nRc.2.0.1.t48223-RA">
    <property type="protein sequence ID" value="nRc.2.0.1.t48223-RA"/>
    <property type="gene ID" value="nRc.2.0.1.g48223"/>
</dbReference>
<name>A0A915LD08_ROMCU</name>
<proteinExistence type="predicted"/>
<evidence type="ECO:0000313" key="2">
    <source>
        <dbReference type="WBParaSite" id="nRc.2.0.1.t48223-RA"/>
    </source>
</evidence>
<reference evidence="2" key="1">
    <citation type="submission" date="2022-11" db="UniProtKB">
        <authorList>
            <consortium name="WormBaseParasite"/>
        </authorList>
    </citation>
    <scope>IDENTIFICATION</scope>
</reference>
<dbReference type="AlphaFoldDB" id="A0A915LD08"/>